<dbReference type="EC" id="2.4.2.1" evidence="5"/>
<feature type="active site" description="Proton donor" evidence="5">
    <location>
        <position position="204"/>
    </location>
</feature>
<accession>A0ABY7QWE9</accession>
<dbReference type="PROSITE" id="PS01232">
    <property type="entry name" value="PNP_UDP_1"/>
    <property type="match status" value="1"/>
</dbReference>
<protein>
    <recommendedName>
        <fullName evidence="5">Purine nucleoside phosphorylase DeoD-type</fullName>
        <shortName evidence="5">PNP</shortName>
        <ecNumber evidence="5">2.4.2.1</ecNumber>
    </recommendedName>
</protein>
<comment type="similarity">
    <text evidence="1 5">Belongs to the PNP/UDP phosphorylase family.</text>
</comment>
<dbReference type="CDD" id="cd09006">
    <property type="entry name" value="PNP_EcPNPI-like"/>
    <property type="match status" value="1"/>
</dbReference>
<comment type="function">
    <text evidence="5">Catalyzes the reversible phosphorolytic breakdown of the N-glycosidic bond in the beta-(deoxy)ribonucleoside molecules, with the formation of the corresponding free purine bases and pentose-1-phosphate.</text>
</comment>
<feature type="domain" description="Nucleoside phosphorylase" evidence="6">
    <location>
        <begin position="15"/>
        <end position="232"/>
    </location>
</feature>
<feature type="binding site" description="in other chain" evidence="5">
    <location>
        <begin position="179"/>
        <end position="181"/>
    </location>
    <ligand>
        <name>a purine D-ribonucleoside</name>
        <dbReference type="ChEBI" id="CHEBI:142355"/>
        <note>ligand shared between dimeric partners</note>
    </ligand>
</feature>
<dbReference type="NCBIfam" id="TIGR00107">
    <property type="entry name" value="deoD"/>
    <property type="match status" value="1"/>
</dbReference>
<gene>
    <name evidence="5 7" type="primary">deoD</name>
    <name evidence="7" type="ORF">O6R05_01755</name>
</gene>
<dbReference type="Gene3D" id="3.40.50.1580">
    <property type="entry name" value="Nucleoside phosphorylase domain"/>
    <property type="match status" value="1"/>
</dbReference>
<proteinExistence type="inferred from homology"/>
<evidence type="ECO:0000313" key="8">
    <source>
        <dbReference type="Proteomes" id="UP001210339"/>
    </source>
</evidence>
<feature type="binding site" description="in other chain" evidence="5">
    <location>
        <position position="24"/>
    </location>
    <ligand>
        <name>phosphate</name>
        <dbReference type="ChEBI" id="CHEBI:43474"/>
        <note>ligand shared between dimeric partners</note>
    </ligand>
</feature>
<dbReference type="EMBL" id="CP115667">
    <property type="protein sequence ID" value="WBW50756.1"/>
    <property type="molecule type" value="Genomic_DNA"/>
</dbReference>
<name>A0ABY7QWE9_9FIRM</name>
<organism evidence="7 8">
    <name type="scientific">Peptoniphilus equinus</name>
    <dbReference type="NCBI Taxonomy" id="3016343"/>
    <lineage>
        <taxon>Bacteria</taxon>
        <taxon>Bacillati</taxon>
        <taxon>Bacillota</taxon>
        <taxon>Tissierellia</taxon>
        <taxon>Tissierellales</taxon>
        <taxon>Peptoniphilaceae</taxon>
        <taxon>Peptoniphilus</taxon>
    </lineage>
</organism>
<feature type="binding site" evidence="5">
    <location>
        <position position="43"/>
    </location>
    <ligand>
        <name>phosphate</name>
        <dbReference type="ChEBI" id="CHEBI:43474"/>
        <note>ligand shared between dimeric partners</note>
    </ligand>
</feature>
<evidence type="ECO:0000256" key="5">
    <source>
        <dbReference type="HAMAP-Rule" id="MF_01627"/>
    </source>
</evidence>
<reference evidence="7 8" key="1">
    <citation type="submission" date="2023-01" db="EMBL/GenBank/DDBJ databases">
        <authorList>
            <person name="Lee S.H."/>
            <person name="Jung H.S."/>
            <person name="Yun J.U."/>
        </authorList>
    </citation>
    <scope>NUCLEOTIDE SEQUENCE [LARGE SCALE GENOMIC DNA]</scope>
    <source>
        <strain evidence="7 8">CBA3646</strain>
    </source>
</reference>
<feature type="binding site" description="in other chain" evidence="5">
    <location>
        <begin position="87"/>
        <end position="90"/>
    </location>
    <ligand>
        <name>phosphate</name>
        <dbReference type="ChEBI" id="CHEBI:43474"/>
        <note>ligand shared between dimeric partners</note>
    </ligand>
</feature>
<feature type="binding site" description="in other chain" evidence="5">
    <location>
        <position position="20"/>
    </location>
    <ligand>
        <name>phosphate</name>
        <dbReference type="ChEBI" id="CHEBI:43474"/>
        <note>ligand shared between dimeric partners</note>
    </ligand>
</feature>
<dbReference type="PANTHER" id="PTHR43691">
    <property type="entry name" value="URIDINE PHOSPHORYLASE"/>
    <property type="match status" value="1"/>
</dbReference>
<dbReference type="GO" id="GO:0004731">
    <property type="term" value="F:purine-nucleoside phosphorylase activity"/>
    <property type="evidence" value="ECO:0007669"/>
    <property type="project" value="UniProtKB-EC"/>
</dbReference>
<dbReference type="InterPro" id="IPR000845">
    <property type="entry name" value="Nucleoside_phosphorylase_d"/>
</dbReference>
<dbReference type="InterPro" id="IPR035994">
    <property type="entry name" value="Nucleoside_phosphorylase_sf"/>
</dbReference>
<dbReference type="HAMAP" id="MF_01627">
    <property type="entry name" value="Pur_nucleosid_phosp"/>
    <property type="match status" value="1"/>
</dbReference>
<sequence length="237" mass="26044">MTPHISAQPQDFAKTVLMPGDPRRAKFIAENYLTDARLVTDVRGMLGYTGTYKGKPVSVMGSGMGMPSIGIYATELFKFYDVETIMRVGSCGAYQDDLKLYDIILAQGASTNGNFGAHFMPTGTFSALCDFELLYTAYNVGAKKGVKPHVGNVLSSDIFYHPIPDIWKSWSNLNVLAVEMETYALYTLAQSMGKKALSLLTVSDSLVTMEETSAKEREASFTAMMEIALETAYELQK</sequence>
<evidence type="ECO:0000256" key="3">
    <source>
        <dbReference type="ARBA" id="ARBA00022679"/>
    </source>
</evidence>
<evidence type="ECO:0000256" key="1">
    <source>
        <dbReference type="ARBA" id="ARBA00010456"/>
    </source>
</evidence>
<comment type="subunit">
    <text evidence="5">Homohexamer; trimer of homodimers.</text>
</comment>
<dbReference type="InterPro" id="IPR004402">
    <property type="entry name" value="DeoD-type"/>
</dbReference>
<dbReference type="SUPFAM" id="SSF53167">
    <property type="entry name" value="Purine and uridine phosphorylases"/>
    <property type="match status" value="1"/>
</dbReference>
<evidence type="ECO:0000259" key="6">
    <source>
        <dbReference type="Pfam" id="PF01048"/>
    </source>
</evidence>
<dbReference type="NCBIfam" id="NF004489">
    <property type="entry name" value="PRK05819.1"/>
    <property type="match status" value="1"/>
</dbReference>
<evidence type="ECO:0000256" key="2">
    <source>
        <dbReference type="ARBA" id="ARBA00022676"/>
    </source>
</evidence>
<dbReference type="PANTHER" id="PTHR43691:SF11">
    <property type="entry name" value="FI09636P-RELATED"/>
    <property type="match status" value="1"/>
</dbReference>
<comment type="catalytic activity">
    <reaction evidence="5">
        <text>a purine 2'-deoxy-D-ribonucleoside + phosphate = a purine nucleobase + 2-deoxy-alpha-D-ribose 1-phosphate</text>
        <dbReference type="Rhea" id="RHEA:36431"/>
        <dbReference type="ChEBI" id="CHEBI:26386"/>
        <dbReference type="ChEBI" id="CHEBI:43474"/>
        <dbReference type="ChEBI" id="CHEBI:57259"/>
        <dbReference type="ChEBI" id="CHEBI:142361"/>
        <dbReference type="EC" id="2.4.2.1"/>
    </reaction>
</comment>
<dbReference type="Proteomes" id="UP001210339">
    <property type="component" value="Chromosome"/>
</dbReference>
<dbReference type="RefSeq" id="WP_271192280.1">
    <property type="nucleotide sequence ID" value="NZ_CP115667.1"/>
</dbReference>
<dbReference type="InterPro" id="IPR018016">
    <property type="entry name" value="Nucleoside_phosphorylase_CS"/>
</dbReference>
<evidence type="ECO:0000256" key="4">
    <source>
        <dbReference type="ARBA" id="ARBA00048447"/>
    </source>
</evidence>
<comment type="catalytic activity">
    <reaction evidence="4">
        <text>uridine + phosphate = alpha-D-ribose 1-phosphate + uracil</text>
        <dbReference type="Rhea" id="RHEA:24388"/>
        <dbReference type="ChEBI" id="CHEBI:16704"/>
        <dbReference type="ChEBI" id="CHEBI:17568"/>
        <dbReference type="ChEBI" id="CHEBI:43474"/>
        <dbReference type="ChEBI" id="CHEBI:57720"/>
        <dbReference type="EC" id="2.4.2.3"/>
    </reaction>
</comment>
<feature type="site" description="Important for catalytic activity" evidence="5">
    <location>
        <position position="217"/>
    </location>
</feature>
<keyword evidence="3 5" id="KW-0808">Transferase</keyword>
<comment type="catalytic activity">
    <reaction evidence="5">
        <text>a purine D-ribonucleoside + phosphate = a purine nucleobase + alpha-D-ribose 1-phosphate</text>
        <dbReference type="Rhea" id="RHEA:19805"/>
        <dbReference type="ChEBI" id="CHEBI:26386"/>
        <dbReference type="ChEBI" id="CHEBI:43474"/>
        <dbReference type="ChEBI" id="CHEBI:57720"/>
        <dbReference type="ChEBI" id="CHEBI:142355"/>
        <dbReference type="EC" id="2.4.2.1"/>
    </reaction>
</comment>
<feature type="binding site" description="in other chain" evidence="5">
    <location>
        <begin position="203"/>
        <end position="204"/>
    </location>
    <ligand>
        <name>a purine D-ribonucleoside</name>
        <dbReference type="ChEBI" id="CHEBI:142355"/>
        <note>ligand shared between dimeric partners</note>
    </ligand>
</feature>
<dbReference type="Pfam" id="PF01048">
    <property type="entry name" value="PNP_UDP_1"/>
    <property type="match status" value="1"/>
</dbReference>
<feature type="binding site" evidence="5">
    <location>
        <position position="4"/>
    </location>
    <ligand>
        <name>a purine D-ribonucleoside</name>
        <dbReference type="ChEBI" id="CHEBI:142355"/>
        <note>ligand shared between dimeric partners</note>
    </ligand>
</feature>
<evidence type="ECO:0000313" key="7">
    <source>
        <dbReference type="EMBL" id="WBW50756.1"/>
    </source>
</evidence>
<keyword evidence="8" id="KW-1185">Reference proteome</keyword>
<keyword evidence="2 5" id="KW-0328">Glycosyltransferase</keyword>